<name>A0A3D8RCV3_9HELO</name>
<organism evidence="7 8">
    <name type="scientific">Coleophoma crateriformis</name>
    <dbReference type="NCBI Taxonomy" id="565419"/>
    <lineage>
        <taxon>Eukaryota</taxon>
        <taxon>Fungi</taxon>
        <taxon>Dikarya</taxon>
        <taxon>Ascomycota</taxon>
        <taxon>Pezizomycotina</taxon>
        <taxon>Leotiomycetes</taxon>
        <taxon>Helotiales</taxon>
        <taxon>Dermateaceae</taxon>
        <taxon>Coleophoma</taxon>
    </lineage>
</organism>
<evidence type="ECO:0000313" key="8">
    <source>
        <dbReference type="Proteomes" id="UP000256328"/>
    </source>
</evidence>
<comment type="caution">
    <text evidence="7">The sequence shown here is derived from an EMBL/GenBank/DDBJ whole genome shotgun (WGS) entry which is preliminary data.</text>
</comment>
<dbReference type="OrthoDB" id="4045395at2759"/>
<comment type="similarity">
    <text evidence="3">Belongs to the HRI1 family.</text>
</comment>
<sequence>MQTFTRPTFYTRLDRPSDEANVYSTLVLTSAGKHYVDVRVFLTTSPHESQKLEWGFAGTSQSAPPQFDKDNKLVKPGHSKWNHWVDNKTVEEVQDEGYMYPIEGSNEVRETGSMAHPETGKTTPYEEIWIDLEVVKVGEKGKYASWVMKHEDSSSHTRGMLCRIGEWVQGVLRIGDEISVVRYKWDTEHSQWQLKLSMGRFDMPRDVVLETDRELSVGEEFGDWIVVESLYWL</sequence>
<dbReference type="AlphaFoldDB" id="A0A3D8RCV3"/>
<dbReference type="EMBL" id="PDLN01000011">
    <property type="protein sequence ID" value="RDW71721.1"/>
    <property type="molecule type" value="Genomic_DNA"/>
</dbReference>
<dbReference type="InterPro" id="IPR038744">
    <property type="entry name" value="Hri1_N"/>
</dbReference>
<evidence type="ECO:0000256" key="6">
    <source>
        <dbReference type="ARBA" id="ARBA00023242"/>
    </source>
</evidence>
<evidence type="ECO:0000256" key="2">
    <source>
        <dbReference type="ARBA" id="ARBA00004496"/>
    </source>
</evidence>
<keyword evidence="5" id="KW-0963">Cytoplasm</keyword>
<evidence type="ECO:0000256" key="4">
    <source>
        <dbReference type="ARBA" id="ARBA00017063"/>
    </source>
</evidence>
<keyword evidence="8" id="KW-1185">Reference proteome</keyword>
<dbReference type="GO" id="GO:0005634">
    <property type="term" value="C:nucleus"/>
    <property type="evidence" value="ECO:0007669"/>
    <property type="project" value="UniProtKB-SubCell"/>
</dbReference>
<dbReference type="GO" id="GO:0005737">
    <property type="term" value="C:cytoplasm"/>
    <property type="evidence" value="ECO:0007669"/>
    <property type="project" value="UniProtKB-SubCell"/>
</dbReference>
<dbReference type="CDD" id="cd11693">
    <property type="entry name" value="HRI1_C_like"/>
    <property type="match status" value="1"/>
</dbReference>
<evidence type="ECO:0000256" key="1">
    <source>
        <dbReference type="ARBA" id="ARBA00004123"/>
    </source>
</evidence>
<reference evidence="7 8" key="1">
    <citation type="journal article" date="2018" name="IMA Fungus">
        <title>IMA Genome-F 9: Draft genome sequence of Annulohypoxylon stygium, Aspergillus mulundensis, Berkeleyomyces basicola (syn. Thielaviopsis basicola), Ceratocystis smalleyi, two Cercospora beticola strains, Coleophoma cylindrospora, Fusarium fracticaudum, Phialophora cf. hyalina, and Morchella septimelata.</title>
        <authorList>
            <person name="Wingfield B.D."/>
            <person name="Bills G.F."/>
            <person name="Dong Y."/>
            <person name="Huang W."/>
            <person name="Nel W.J."/>
            <person name="Swalarsk-Parry B.S."/>
            <person name="Vaghefi N."/>
            <person name="Wilken P.M."/>
            <person name="An Z."/>
            <person name="de Beer Z.W."/>
            <person name="De Vos L."/>
            <person name="Chen L."/>
            <person name="Duong T.A."/>
            <person name="Gao Y."/>
            <person name="Hammerbacher A."/>
            <person name="Kikkert J.R."/>
            <person name="Li Y."/>
            <person name="Li H."/>
            <person name="Li K."/>
            <person name="Li Q."/>
            <person name="Liu X."/>
            <person name="Ma X."/>
            <person name="Naidoo K."/>
            <person name="Pethybridge S.J."/>
            <person name="Sun J."/>
            <person name="Steenkamp E.T."/>
            <person name="van der Nest M.A."/>
            <person name="van Wyk S."/>
            <person name="Wingfield M.J."/>
            <person name="Xiong C."/>
            <person name="Yue Q."/>
            <person name="Zhang X."/>
        </authorList>
    </citation>
    <scope>NUCLEOTIDE SEQUENCE [LARGE SCALE GENOMIC DNA]</scope>
    <source>
        <strain evidence="7 8">BP5796</strain>
    </source>
</reference>
<protein>
    <recommendedName>
        <fullName evidence="4">Protein HRI1</fullName>
    </recommendedName>
</protein>
<dbReference type="InterPro" id="IPR043047">
    <property type="entry name" value="Hri1_N_sf"/>
</dbReference>
<dbReference type="Gene3D" id="2.40.128.320">
    <property type="entry name" value="Protein HRI1, N-terminal domain"/>
    <property type="match status" value="1"/>
</dbReference>
<evidence type="ECO:0000256" key="5">
    <source>
        <dbReference type="ARBA" id="ARBA00022490"/>
    </source>
</evidence>
<accession>A0A3D8RCV3</accession>
<dbReference type="CDD" id="cd11692">
    <property type="entry name" value="HRI1_N_like"/>
    <property type="match status" value="1"/>
</dbReference>
<dbReference type="InterPro" id="IPR031818">
    <property type="entry name" value="Hri1"/>
</dbReference>
<dbReference type="Pfam" id="PF16815">
    <property type="entry name" value="HRI1"/>
    <property type="match status" value="1"/>
</dbReference>
<evidence type="ECO:0000313" key="7">
    <source>
        <dbReference type="EMBL" id="RDW71721.1"/>
    </source>
</evidence>
<keyword evidence="6" id="KW-0539">Nucleus</keyword>
<proteinExistence type="inferred from homology"/>
<comment type="subcellular location">
    <subcellularLocation>
        <location evidence="2">Cytoplasm</location>
    </subcellularLocation>
    <subcellularLocation>
        <location evidence="1">Nucleus</location>
    </subcellularLocation>
</comment>
<evidence type="ECO:0000256" key="3">
    <source>
        <dbReference type="ARBA" id="ARBA00005229"/>
    </source>
</evidence>
<dbReference type="Proteomes" id="UP000256328">
    <property type="component" value="Unassembled WGS sequence"/>
</dbReference>
<gene>
    <name evidence="7" type="ORF">BP5796_07755</name>
</gene>